<sequence length="80" mass="9121">MNSFSVIADKRVPRYFYPFVVNPIMFNPNLNTTSGGQTCTNHYNAHCKLPTKHWTSNGRADQVYIKSVEPRPILDVSMTC</sequence>
<reference evidence="1 2" key="1">
    <citation type="submission" date="2021-06" db="EMBL/GenBank/DDBJ databases">
        <authorList>
            <person name="Palmer J.M."/>
        </authorList>
    </citation>
    <scope>NUCLEOTIDE SEQUENCE [LARGE SCALE GENOMIC DNA]</scope>
    <source>
        <strain evidence="2">if_2019</strain>
        <tissue evidence="1">Muscle</tissue>
    </source>
</reference>
<comment type="caution">
    <text evidence="1">The sequence shown here is derived from an EMBL/GenBank/DDBJ whole genome shotgun (WGS) entry which is preliminary data.</text>
</comment>
<dbReference type="Proteomes" id="UP001482620">
    <property type="component" value="Unassembled WGS sequence"/>
</dbReference>
<evidence type="ECO:0000313" key="1">
    <source>
        <dbReference type="EMBL" id="MEQ2257632.1"/>
    </source>
</evidence>
<proteinExistence type="predicted"/>
<evidence type="ECO:0000313" key="2">
    <source>
        <dbReference type="Proteomes" id="UP001482620"/>
    </source>
</evidence>
<keyword evidence="2" id="KW-1185">Reference proteome</keyword>
<organism evidence="1 2">
    <name type="scientific">Ilyodon furcidens</name>
    <name type="common">goldbreast splitfin</name>
    <dbReference type="NCBI Taxonomy" id="33524"/>
    <lineage>
        <taxon>Eukaryota</taxon>
        <taxon>Metazoa</taxon>
        <taxon>Chordata</taxon>
        <taxon>Craniata</taxon>
        <taxon>Vertebrata</taxon>
        <taxon>Euteleostomi</taxon>
        <taxon>Actinopterygii</taxon>
        <taxon>Neopterygii</taxon>
        <taxon>Teleostei</taxon>
        <taxon>Neoteleostei</taxon>
        <taxon>Acanthomorphata</taxon>
        <taxon>Ovalentaria</taxon>
        <taxon>Atherinomorphae</taxon>
        <taxon>Cyprinodontiformes</taxon>
        <taxon>Goodeidae</taxon>
        <taxon>Ilyodon</taxon>
    </lineage>
</organism>
<gene>
    <name evidence="1" type="ORF">ILYODFUR_036673</name>
</gene>
<dbReference type="EMBL" id="JAHRIQ010111862">
    <property type="protein sequence ID" value="MEQ2257632.1"/>
    <property type="molecule type" value="Genomic_DNA"/>
</dbReference>
<name>A0ABV0VN28_9TELE</name>
<accession>A0ABV0VN28</accession>
<protein>
    <submittedName>
        <fullName evidence="1">Uncharacterized protein</fullName>
    </submittedName>
</protein>